<organism evidence="4 5">
    <name type="scientific">Photobacterium profundum (strain SS9)</name>
    <dbReference type="NCBI Taxonomy" id="298386"/>
    <lineage>
        <taxon>Bacteria</taxon>
        <taxon>Pseudomonadati</taxon>
        <taxon>Pseudomonadota</taxon>
        <taxon>Gammaproteobacteria</taxon>
        <taxon>Vibrionales</taxon>
        <taxon>Vibrionaceae</taxon>
        <taxon>Photobacterium</taxon>
    </lineage>
</organism>
<evidence type="ECO:0000256" key="1">
    <source>
        <dbReference type="ARBA" id="ARBA00022801"/>
    </source>
</evidence>
<protein>
    <submittedName>
        <fullName evidence="4">Hypothetical hydrolase</fullName>
    </submittedName>
</protein>
<evidence type="ECO:0000256" key="2">
    <source>
        <dbReference type="PIRSR" id="PIRSR005962-1"/>
    </source>
</evidence>
<dbReference type="SUPFAM" id="SSF53187">
    <property type="entry name" value="Zn-dependent exopeptidases"/>
    <property type="match status" value="1"/>
</dbReference>
<feature type="binding site" evidence="2">
    <location>
        <position position="104"/>
    </location>
    <ligand>
        <name>Mn(2+)</name>
        <dbReference type="ChEBI" id="CHEBI:29035"/>
        <label>2</label>
    </ligand>
</feature>
<keyword evidence="2" id="KW-0464">Manganese</keyword>
<name>Q6LKA4_PHOPR</name>
<dbReference type="KEGG" id="ppr:PBPRB0403"/>
<dbReference type="Pfam" id="PF07687">
    <property type="entry name" value="M20_dimer"/>
    <property type="match status" value="1"/>
</dbReference>
<feature type="binding site" evidence="2">
    <location>
        <position position="137"/>
    </location>
    <ligand>
        <name>Mn(2+)</name>
        <dbReference type="ChEBI" id="CHEBI:29035"/>
        <label>2</label>
    </ligand>
</feature>
<dbReference type="SUPFAM" id="SSF55031">
    <property type="entry name" value="Bacterial exopeptidase dimerisation domain"/>
    <property type="match status" value="1"/>
</dbReference>
<dbReference type="Gene3D" id="3.40.630.10">
    <property type="entry name" value="Zn peptidases"/>
    <property type="match status" value="1"/>
</dbReference>
<sequence>MKNNMTVNNDINFNPVRFRHHLHRYPELSLQEHKTASEITDQLLTFGFEPKTNIGGYGILVEIKSGNPGPITLLRADFDALPITEKSQHDHVSRNHGCMHACGHDGHVASLLAVANQLSQTPPQSGTVFLLFQPAEEIGVGAKKMLQDPRLKGIQPDAVYAYHNLPGYPLGTVVVKDGVFACASTGVMITLIGKTSHAAKPENGHSPAPAVARLMDYLHHMPEAFKEAFSLVTLVHVNVGNKGFGTSPGRAEVMATIRSSDNYILNYMKRNLLDFAQKQADCYQLEMQIEWIEPFNATMNNPETTKNVITAAQSLNYDVVIPTEPMRWSEDMGEFLQQWPGTLFCIGSGTDHPELHNPDYDFPDALIEQSSRLFLQLIAQSHN</sequence>
<dbReference type="InterPro" id="IPR011650">
    <property type="entry name" value="Peptidase_M20_dimer"/>
</dbReference>
<evidence type="ECO:0000313" key="4">
    <source>
        <dbReference type="EMBL" id="CAG22276.1"/>
    </source>
</evidence>
<feature type="binding site" evidence="2">
    <location>
        <position position="102"/>
    </location>
    <ligand>
        <name>Mn(2+)</name>
        <dbReference type="ChEBI" id="CHEBI:29035"/>
        <label>2</label>
    </ligand>
</feature>
<dbReference type="Pfam" id="PF01546">
    <property type="entry name" value="Peptidase_M20"/>
    <property type="match status" value="1"/>
</dbReference>
<dbReference type="Gene3D" id="3.30.70.360">
    <property type="match status" value="1"/>
</dbReference>
<keyword evidence="5" id="KW-1185">Reference proteome</keyword>
<keyword evidence="2" id="KW-0479">Metal-binding</keyword>
<dbReference type="NCBIfam" id="TIGR01891">
    <property type="entry name" value="amidohydrolases"/>
    <property type="match status" value="1"/>
</dbReference>
<proteinExistence type="predicted"/>
<dbReference type="PANTHER" id="PTHR11014:SF169">
    <property type="entry name" value="CLAN MH, FAMILY M20, PEPTIDASE T-LIKE METALLOPEPTIDASE"/>
    <property type="match status" value="1"/>
</dbReference>
<dbReference type="InterPro" id="IPR017439">
    <property type="entry name" value="Amidohydrolase"/>
</dbReference>
<dbReference type="PIRSF" id="PIRSF005962">
    <property type="entry name" value="Pept_M20D_amidohydro"/>
    <property type="match status" value="1"/>
</dbReference>
<dbReference type="Proteomes" id="UP000000593">
    <property type="component" value="Chromosome 2"/>
</dbReference>
<evidence type="ECO:0000313" key="5">
    <source>
        <dbReference type="Proteomes" id="UP000000593"/>
    </source>
</evidence>
<accession>Q6LKA4</accession>
<dbReference type="eggNOG" id="COG1473">
    <property type="taxonomic scope" value="Bacteria"/>
</dbReference>
<dbReference type="HOGENOM" id="CLU_023257_1_0_6"/>
<feature type="domain" description="Peptidase M20 dimerisation" evidence="3">
    <location>
        <begin position="185"/>
        <end position="278"/>
    </location>
</feature>
<dbReference type="AlphaFoldDB" id="Q6LKA4"/>
<gene>
    <name evidence="4" type="primary">ATU3303</name>
    <name evidence="4" type="ordered locus">PBPRB0403</name>
</gene>
<evidence type="ECO:0000259" key="3">
    <source>
        <dbReference type="Pfam" id="PF07687"/>
    </source>
</evidence>
<dbReference type="InterPro" id="IPR002933">
    <property type="entry name" value="Peptidase_M20"/>
</dbReference>
<reference evidence="5" key="1">
    <citation type="journal article" date="2005" name="Science">
        <title>Life at depth: Photobacterium profundum genome sequence and expression analysis.</title>
        <authorList>
            <person name="Vezzi A."/>
            <person name="Campanaro S."/>
            <person name="D'Angelo M."/>
            <person name="Simonato F."/>
            <person name="Vitulo N."/>
            <person name="Lauro F.M."/>
            <person name="Cestaro A."/>
            <person name="Malacrida G."/>
            <person name="Simionati B."/>
            <person name="Cannata N."/>
            <person name="Romualdi C."/>
            <person name="Bartlett D.H."/>
            <person name="Valle G."/>
        </authorList>
    </citation>
    <scope>NUCLEOTIDE SEQUENCE [LARGE SCALE GENOMIC DNA]</scope>
    <source>
        <strain evidence="5">ATCC BAA-1253 / SS9</strain>
    </source>
</reference>
<keyword evidence="1 4" id="KW-0378">Hydrolase</keyword>
<dbReference type="GO" id="GO:0016787">
    <property type="term" value="F:hydrolase activity"/>
    <property type="evidence" value="ECO:0007669"/>
    <property type="project" value="UniProtKB-KW"/>
</dbReference>
<dbReference type="EMBL" id="CR378676">
    <property type="protein sequence ID" value="CAG22276.1"/>
    <property type="molecule type" value="Genomic_DNA"/>
</dbReference>
<feature type="binding site" evidence="2">
    <location>
        <position position="356"/>
    </location>
    <ligand>
        <name>Mn(2+)</name>
        <dbReference type="ChEBI" id="CHEBI:29035"/>
        <label>2</label>
    </ligand>
</feature>
<comment type="cofactor">
    <cofactor evidence="2">
        <name>Mn(2+)</name>
        <dbReference type="ChEBI" id="CHEBI:29035"/>
    </cofactor>
    <text evidence="2">The Mn(2+) ion enhances activity.</text>
</comment>
<dbReference type="InterPro" id="IPR036264">
    <property type="entry name" value="Bact_exopeptidase_dim_dom"/>
</dbReference>
<feature type="binding site" evidence="2">
    <location>
        <position position="163"/>
    </location>
    <ligand>
        <name>Mn(2+)</name>
        <dbReference type="ChEBI" id="CHEBI:29035"/>
        <label>2</label>
    </ligand>
</feature>
<dbReference type="PANTHER" id="PTHR11014">
    <property type="entry name" value="PEPTIDASE M20 FAMILY MEMBER"/>
    <property type="match status" value="1"/>
</dbReference>
<dbReference type="GO" id="GO:0046872">
    <property type="term" value="F:metal ion binding"/>
    <property type="evidence" value="ECO:0007669"/>
    <property type="project" value="UniProtKB-KW"/>
</dbReference>